<organism evidence="1">
    <name type="scientific">Sylvanvirus sp</name>
    <dbReference type="NCBI Taxonomy" id="2487774"/>
    <lineage>
        <taxon>Viruses</taxon>
    </lineage>
</organism>
<gene>
    <name evidence="1" type="ORF">Sylvanvirus41_3</name>
</gene>
<evidence type="ECO:0000313" key="1">
    <source>
        <dbReference type="EMBL" id="AYV87238.1"/>
    </source>
</evidence>
<proteinExistence type="predicted"/>
<dbReference type="EMBL" id="MK072547">
    <property type="protein sequence ID" value="AYV87238.1"/>
    <property type="molecule type" value="Genomic_DNA"/>
</dbReference>
<protein>
    <submittedName>
        <fullName evidence="1">Uncharacterized protein</fullName>
    </submittedName>
</protein>
<name>A0A3G5AJA1_9VIRU</name>
<sequence>MTRFTNYRTFSSLVVHPLIDISIPKVSMPSNQVNVWPVRFKDIMDRLFLITPAHVAIYGKPIIDDNPNHPKMWGWNQSEFLKDLQHLDWNVPRAYVKNYSPQMPRTINLMYKDLAWTEVNKKDQGEYKDKSLIIDPQCTILNPVSCSVLFRQPYDSKGVWDNLKSTLGSSPVHVYPSPNSSFFEAMNIGFQGISGAIVCSNDSNSVVGMIIRLGEHINSKFMSILSKDRPLPSSQQIESTSSKAPANENFIEQISVQSSDSKEIVKALGIIEKKIDKLYQESLRLQDLENLFHITHLKRSIILPGHMMRNIIDEESVTIGDIIKTSNPCENGHG</sequence>
<reference evidence="1" key="1">
    <citation type="submission" date="2018-10" db="EMBL/GenBank/DDBJ databases">
        <title>Hidden diversity of soil giant viruses.</title>
        <authorList>
            <person name="Schulz F."/>
            <person name="Alteio L."/>
            <person name="Goudeau D."/>
            <person name="Ryan E.M."/>
            <person name="Malmstrom R.R."/>
            <person name="Blanchard J."/>
            <person name="Woyke T."/>
        </authorList>
    </citation>
    <scope>NUCLEOTIDE SEQUENCE</scope>
    <source>
        <strain evidence="1">SYV1</strain>
    </source>
</reference>
<accession>A0A3G5AJA1</accession>